<dbReference type="Pfam" id="PF03795">
    <property type="entry name" value="YCII"/>
    <property type="match status" value="1"/>
</dbReference>
<sequence>MRVMVIVKATPESEAGAPPKPEAWAAMEAFNAELDAAGITRSMGGLKPSRQGKRVRFDGTGRLISDGPFAATNELIAGFWIWEVRDMAEAVDWVTRCPNPMPGPSEIEIRPFYEEADLLEMLSPA</sequence>
<feature type="domain" description="YCII-related" evidence="2">
    <location>
        <begin position="1"/>
        <end position="112"/>
    </location>
</feature>
<dbReference type="SUPFAM" id="SSF54909">
    <property type="entry name" value="Dimeric alpha+beta barrel"/>
    <property type="match status" value="1"/>
</dbReference>
<dbReference type="PANTHER" id="PTHR35174:SF4">
    <property type="entry name" value="BLL7163 PROTEIN"/>
    <property type="match status" value="1"/>
</dbReference>
<dbReference type="RefSeq" id="WP_380073227.1">
    <property type="nucleotide sequence ID" value="NZ_JBHRTO010000001.1"/>
</dbReference>
<evidence type="ECO:0000259" key="2">
    <source>
        <dbReference type="Pfam" id="PF03795"/>
    </source>
</evidence>
<proteinExistence type="inferred from homology"/>
<dbReference type="Gene3D" id="3.30.70.1060">
    <property type="entry name" value="Dimeric alpha+beta barrel"/>
    <property type="match status" value="1"/>
</dbReference>
<dbReference type="PANTHER" id="PTHR35174">
    <property type="entry name" value="BLL7171 PROTEIN-RELATED"/>
    <property type="match status" value="1"/>
</dbReference>
<reference evidence="4" key="1">
    <citation type="journal article" date="2019" name="Int. J. Syst. Evol. Microbiol.">
        <title>The Global Catalogue of Microorganisms (GCM) 10K type strain sequencing project: providing services to taxonomists for standard genome sequencing and annotation.</title>
        <authorList>
            <consortium name="The Broad Institute Genomics Platform"/>
            <consortium name="The Broad Institute Genome Sequencing Center for Infectious Disease"/>
            <person name="Wu L."/>
            <person name="Ma J."/>
        </authorList>
    </citation>
    <scope>NUCLEOTIDE SEQUENCE [LARGE SCALE GENOMIC DNA]</scope>
    <source>
        <strain evidence="4">KCTC 52039</strain>
    </source>
</reference>
<name>A0ABV7J1B3_9RHOB</name>
<dbReference type="InterPro" id="IPR005545">
    <property type="entry name" value="YCII"/>
</dbReference>
<evidence type="ECO:0000313" key="3">
    <source>
        <dbReference type="EMBL" id="MFC3181638.1"/>
    </source>
</evidence>
<keyword evidence="4" id="KW-1185">Reference proteome</keyword>
<comment type="similarity">
    <text evidence="1">Belongs to the YciI family.</text>
</comment>
<gene>
    <name evidence="3" type="ORF">ACFOGH_11610</name>
</gene>
<comment type="caution">
    <text evidence="3">The sequence shown here is derived from an EMBL/GenBank/DDBJ whole genome shotgun (WGS) entry which is preliminary data.</text>
</comment>
<evidence type="ECO:0000256" key="1">
    <source>
        <dbReference type="ARBA" id="ARBA00007689"/>
    </source>
</evidence>
<dbReference type="InterPro" id="IPR011008">
    <property type="entry name" value="Dimeric_a/b-barrel"/>
</dbReference>
<dbReference type="Proteomes" id="UP001595547">
    <property type="component" value="Unassembled WGS sequence"/>
</dbReference>
<organism evidence="3 4">
    <name type="scientific">Cypionkella sinensis</name>
    <dbReference type="NCBI Taxonomy" id="1756043"/>
    <lineage>
        <taxon>Bacteria</taxon>
        <taxon>Pseudomonadati</taxon>
        <taxon>Pseudomonadota</taxon>
        <taxon>Alphaproteobacteria</taxon>
        <taxon>Rhodobacterales</taxon>
        <taxon>Paracoccaceae</taxon>
        <taxon>Cypionkella</taxon>
    </lineage>
</organism>
<evidence type="ECO:0000313" key="4">
    <source>
        <dbReference type="Proteomes" id="UP001595547"/>
    </source>
</evidence>
<protein>
    <submittedName>
        <fullName evidence="3">YciI family protein</fullName>
    </submittedName>
</protein>
<accession>A0ABV7J1B3</accession>
<dbReference type="EMBL" id="JBHRTO010000001">
    <property type="protein sequence ID" value="MFC3181638.1"/>
    <property type="molecule type" value="Genomic_DNA"/>
</dbReference>